<gene>
    <name evidence="2" type="ORF">GSTUAT00003445001</name>
</gene>
<name>A0A292Q195_9PEZI</name>
<evidence type="ECO:0000313" key="3">
    <source>
        <dbReference type="Proteomes" id="UP001412239"/>
    </source>
</evidence>
<accession>A0A292Q195</accession>
<keyword evidence="3" id="KW-1185">Reference proteome</keyword>
<dbReference type="EMBL" id="LN890990">
    <property type="protein sequence ID" value="CUS12480.1"/>
    <property type="molecule type" value="Genomic_DNA"/>
</dbReference>
<protein>
    <submittedName>
        <fullName evidence="2">Uncharacterized protein</fullName>
    </submittedName>
</protein>
<reference evidence="2" key="1">
    <citation type="submission" date="2015-10" db="EMBL/GenBank/DDBJ databases">
        <authorList>
            <person name="Regsiter A."/>
            <person name="william w."/>
        </authorList>
    </citation>
    <scope>NUCLEOTIDE SEQUENCE</scope>
    <source>
        <strain evidence="2">Montdore</strain>
    </source>
</reference>
<evidence type="ECO:0000313" key="2">
    <source>
        <dbReference type="EMBL" id="CUS12480.1"/>
    </source>
</evidence>
<feature type="compositionally biased region" description="Basic and acidic residues" evidence="1">
    <location>
        <begin position="99"/>
        <end position="118"/>
    </location>
</feature>
<feature type="region of interest" description="Disordered" evidence="1">
    <location>
        <begin position="98"/>
        <end position="118"/>
    </location>
</feature>
<proteinExistence type="predicted"/>
<dbReference type="AlphaFoldDB" id="A0A292Q195"/>
<dbReference type="Proteomes" id="UP001412239">
    <property type="component" value="Unassembled WGS sequence"/>
</dbReference>
<evidence type="ECO:0000256" key="1">
    <source>
        <dbReference type="SAM" id="MobiDB-lite"/>
    </source>
</evidence>
<sequence>MFEGSPQYLQVPRVLERKHGGPVNRGRDFIWGQVLGSESALSWLGSPGAFKCIGDSIPRGHGKNGLGVGGKFHHGFGTTAPTILEIRTSATSDLLGTERSFDREHGSKAADIPKQRDTEKLMPTLEGILRVLRKGLATQNSGNDYR</sequence>
<organism evidence="2 3">
    <name type="scientific">Tuber aestivum</name>
    <name type="common">summer truffle</name>
    <dbReference type="NCBI Taxonomy" id="59557"/>
    <lineage>
        <taxon>Eukaryota</taxon>
        <taxon>Fungi</taxon>
        <taxon>Dikarya</taxon>
        <taxon>Ascomycota</taxon>
        <taxon>Pezizomycotina</taxon>
        <taxon>Pezizomycetes</taxon>
        <taxon>Pezizales</taxon>
        <taxon>Tuberaceae</taxon>
        <taxon>Tuber</taxon>
    </lineage>
</organism>